<name>A0ABS3G218_9FLAO</name>
<evidence type="ECO:0000256" key="1">
    <source>
        <dbReference type="ARBA" id="ARBA00004442"/>
    </source>
</evidence>
<dbReference type="Gene3D" id="1.25.40.390">
    <property type="match status" value="1"/>
</dbReference>
<keyword evidence="3 6" id="KW-0732">Signal</keyword>
<sequence length="543" mass="61171">MKNRILKNIVVLTFIGIYCSSCSSDFLDTKPLSFTTVENFYQTADDAESALIGCYSALNAQSVQGVWRGNFNSSMTFMLSAGTDELVTRDGLTAIGYAPFGNLAVTSQTPTIEEHFFTMFVGINRCNYLLDAIEDTEMGEQRKAEIIGEAHFLRGLYYMYLAQMYGGVPVYTTGEHDENALREPLDVVYAQIISDFETAYSNLPNRADIQGRANRWSAAGFLAKVYTYLASCKTNGVGTDLGFDLNSFDWVDADDFYTRARDITNGIIAQSGYELIDNYDYLFRETTNQFQMEESLFSSVSSSSSIIGNYHVWVQWMVPPGNTTTMGGGYGWFRPTGEMFYRYNALDIRRAHNLSNSFSSSSATETIEGETYYVPDPADGVTAGFYSVAKYRYVDPSSKPIDISQSMGNYPLLRYADILLLNAEALYMTGDEAGARERLTEVRTRSVSDVSQVDILDDAYYKADFLEELLDERSREFAFESQRRIDLIRFGKFYDAIMGLDENGGRWNVAVPIMQANLEPYKIWFPIPLTEIELSPIEQNPGY</sequence>
<evidence type="ECO:0000256" key="6">
    <source>
        <dbReference type="SAM" id="SignalP"/>
    </source>
</evidence>
<dbReference type="SUPFAM" id="SSF48452">
    <property type="entry name" value="TPR-like"/>
    <property type="match status" value="1"/>
</dbReference>
<protein>
    <submittedName>
        <fullName evidence="9">RagB/SusD family nutrient uptake outer membrane protein</fullName>
    </submittedName>
</protein>
<evidence type="ECO:0000256" key="2">
    <source>
        <dbReference type="ARBA" id="ARBA00006275"/>
    </source>
</evidence>
<comment type="caution">
    <text evidence="9">The sequence shown here is derived from an EMBL/GenBank/DDBJ whole genome shotgun (WGS) entry which is preliminary data.</text>
</comment>
<dbReference type="InterPro" id="IPR012944">
    <property type="entry name" value="SusD_RagB_dom"/>
</dbReference>
<evidence type="ECO:0000259" key="8">
    <source>
        <dbReference type="Pfam" id="PF14322"/>
    </source>
</evidence>
<evidence type="ECO:0000256" key="4">
    <source>
        <dbReference type="ARBA" id="ARBA00023136"/>
    </source>
</evidence>
<gene>
    <name evidence="9" type="ORF">J0656_05425</name>
</gene>
<keyword evidence="5" id="KW-0998">Cell outer membrane</keyword>
<reference evidence="9 10" key="1">
    <citation type="submission" date="2021-03" db="EMBL/GenBank/DDBJ databases">
        <title>Muricauda lutimaris sp. nov. and Muricauda ruestringensis sp. nov, two marine members of the Flavobacteriaceae isolated from deep sea sediments of Western Pacific.</title>
        <authorList>
            <person name="Zhao S."/>
            <person name="Liu R."/>
        </authorList>
    </citation>
    <scope>NUCLEOTIDE SEQUENCE [LARGE SCALE GENOMIC DNA]</scope>
    <source>
        <strain evidence="9 10">BC31-1-A7</strain>
    </source>
</reference>
<dbReference type="Pfam" id="PF07980">
    <property type="entry name" value="SusD_RagB"/>
    <property type="match status" value="1"/>
</dbReference>
<keyword evidence="10" id="KW-1185">Reference proteome</keyword>
<feature type="domain" description="SusD-like N-terminal" evidence="8">
    <location>
        <begin position="106"/>
        <end position="226"/>
    </location>
</feature>
<evidence type="ECO:0000256" key="3">
    <source>
        <dbReference type="ARBA" id="ARBA00022729"/>
    </source>
</evidence>
<dbReference type="Proteomes" id="UP000664044">
    <property type="component" value="Unassembled WGS sequence"/>
</dbReference>
<dbReference type="InterPro" id="IPR011990">
    <property type="entry name" value="TPR-like_helical_dom_sf"/>
</dbReference>
<feature type="domain" description="RagB/SusD" evidence="7">
    <location>
        <begin position="346"/>
        <end position="543"/>
    </location>
</feature>
<evidence type="ECO:0000256" key="5">
    <source>
        <dbReference type="ARBA" id="ARBA00023237"/>
    </source>
</evidence>
<evidence type="ECO:0000313" key="9">
    <source>
        <dbReference type="EMBL" id="MBO0353451.1"/>
    </source>
</evidence>
<dbReference type="CDD" id="cd08977">
    <property type="entry name" value="SusD"/>
    <property type="match status" value="1"/>
</dbReference>
<feature type="chain" id="PRO_5045402488" evidence="6">
    <location>
        <begin position="24"/>
        <end position="543"/>
    </location>
</feature>
<organism evidence="9 10">
    <name type="scientific">Flagellimonas aurea</name>
    <dbReference type="NCBI Taxonomy" id="2915619"/>
    <lineage>
        <taxon>Bacteria</taxon>
        <taxon>Pseudomonadati</taxon>
        <taxon>Bacteroidota</taxon>
        <taxon>Flavobacteriia</taxon>
        <taxon>Flavobacteriales</taxon>
        <taxon>Flavobacteriaceae</taxon>
        <taxon>Flagellimonas</taxon>
    </lineage>
</organism>
<feature type="signal peptide" evidence="6">
    <location>
        <begin position="1"/>
        <end position="23"/>
    </location>
</feature>
<keyword evidence="4" id="KW-0472">Membrane</keyword>
<dbReference type="EMBL" id="JAFLNL010000002">
    <property type="protein sequence ID" value="MBO0353451.1"/>
    <property type="molecule type" value="Genomic_DNA"/>
</dbReference>
<evidence type="ECO:0000313" key="10">
    <source>
        <dbReference type="Proteomes" id="UP000664044"/>
    </source>
</evidence>
<evidence type="ECO:0000259" key="7">
    <source>
        <dbReference type="Pfam" id="PF07980"/>
    </source>
</evidence>
<accession>A0ABS3G218</accession>
<dbReference type="InterPro" id="IPR033985">
    <property type="entry name" value="SusD-like_N"/>
</dbReference>
<comment type="subcellular location">
    <subcellularLocation>
        <location evidence="1">Cell outer membrane</location>
    </subcellularLocation>
</comment>
<dbReference type="RefSeq" id="WP_207032093.1">
    <property type="nucleotide sequence ID" value="NZ_JAFLNL010000002.1"/>
</dbReference>
<dbReference type="Pfam" id="PF14322">
    <property type="entry name" value="SusD-like_3"/>
    <property type="match status" value="1"/>
</dbReference>
<comment type="similarity">
    <text evidence="2">Belongs to the SusD family.</text>
</comment>
<proteinExistence type="inferred from homology"/>